<name>A0AC34FFZ2_9BILA</name>
<evidence type="ECO:0000313" key="1">
    <source>
        <dbReference type="Proteomes" id="UP000887579"/>
    </source>
</evidence>
<organism evidence="1 2">
    <name type="scientific">Panagrolaimus sp. ES5</name>
    <dbReference type="NCBI Taxonomy" id="591445"/>
    <lineage>
        <taxon>Eukaryota</taxon>
        <taxon>Metazoa</taxon>
        <taxon>Ecdysozoa</taxon>
        <taxon>Nematoda</taxon>
        <taxon>Chromadorea</taxon>
        <taxon>Rhabditida</taxon>
        <taxon>Tylenchina</taxon>
        <taxon>Panagrolaimomorpha</taxon>
        <taxon>Panagrolaimoidea</taxon>
        <taxon>Panagrolaimidae</taxon>
        <taxon>Panagrolaimus</taxon>
    </lineage>
</organism>
<protein>
    <submittedName>
        <fullName evidence="2">Uncharacterized protein</fullName>
    </submittedName>
</protein>
<proteinExistence type="predicted"/>
<sequence>MRFTYFILIALLVLVGQVYSAKSVTGKMPNVAARGFWWCADHSQYILEEWVCDGERDCWDGSDEWTGWGNPC</sequence>
<dbReference type="Proteomes" id="UP000887579">
    <property type="component" value="Unplaced"/>
</dbReference>
<reference evidence="2" key="1">
    <citation type="submission" date="2022-11" db="UniProtKB">
        <authorList>
            <consortium name="WormBaseParasite"/>
        </authorList>
    </citation>
    <scope>IDENTIFICATION</scope>
</reference>
<dbReference type="WBParaSite" id="ES5_v2.g16036.t1">
    <property type="protein sequence ID" value="ES5_v2.g16036.t1"/>
    <property type="gene ID" value="ES5_v2.g16036"/>
</dbReference>
<accession>A0AC34FFZ2</accession>
<evidence type="ECO:0000313" key="2">
    <source>
        <dbReference type="WBParaSite" id="ES5_v2.g16036.t1"/>
    </source>
</evidence>